<gene>
    <name evidence="2" type="ordered locus">Mpe_B0636</name>
</gene>
<dbReference type="EMBL" id="CP000556">
    <property type="protein sequence ID" value="ABM97400.1"/>
    <property type="molecule type" value="Genomic_DNA"/>
</dbReference>
<dbReference type="PROSITE" id="PS50088">
    <property type="entry name" value="ANK_REPEAT"/>
    <property type="match status" value="1"/>
</dbReference>
<accession>A2SPB1</accession>
<keyword evidence="3" id="KW-1185">Reference proteome</keyword>
<organism evidence="2 3">
    <name type="scientific">Methylibium petroleiphilum (strain ATCC BAA-1232 / LMG 22953 / PM1)</name>
    <dbReference type="NCBI Taxonomy" id="420662"/>
    <lineage>
        <taxon>Bacteria</taxon>
        <taxon>Pseudomonadati</taxon>
        <taxon>Pseudomonadota</taxon>
        <taxon>Betaproteobacteria</taxon>
        <taxon>Burkholderiales</taxon>
        <taxon>Sphaerotilaceae</taxon>
        <taxon>Methylibium</taxon>
    </lineage>
</organism>
<evidence type="ECO:0000313" key="3">
    <source>
        <dbReference type="Proteomes" id="UP000000366"/>
    </source>
</evidence>
<geneLocation type="plasmid" evidence="2 3">
    <name>RPME01</name>
</geneLocation>
<name>A2SPB1_METPP</name>
<dbReference type="Proteomes" id="UP000000366">
    <property type="component" value="Plasmid RPME01"/>
</dbReference>
<dbReference type="HOGENOM" id="CLU_1233843_0_0_4"/>
<dbReference type="RefSeq" id="WP_011831945.1">
    <property type="nucleotide sequence ID" value="NC_008826.1"/>
</dbReference>
<dbReference type="KEGG" id="mpt:Mpe_B0636"/>
<evidence type="ECO:0000256" key="1">
    <source>
        <dbReference type="PROSITE-ProRule" id="PRU00023"/>
    </source>
</evidence>
<dbReference type="InterPro" id="IPR002110">
    <property type="entry name" value="Ankyrin_rpt"/>
</dbReference>
<feature type="repeat" description="ANK" evidence="1">
    <location>
        <begin position="131"/>
        <end position="163"/>
    </location>
</feature>
<reference evidence="2 3" key="1">
    <citation type="journal article" date="2007" name="J. Bacteriol.">
        <title>Whole-genome analysis of the methyl tert-butyl ether-degrading beta-proteobacterium Methylibium petroleiphilum PM1.</title>
        <authorList>
            <person name="Kane S.R."/>
            <person name="Chakicherla A.Y."/>
            <person name="Chain P.S.G."/>
            <person name="Schmidt R."/>
            <person name="Shin M.W."/>
            <person name="Legler T.C."/>
            <person name="Scow K.M."/>
            <person name="Larimer F.W."/>
            <person name="Lucas S.M."/>
            <person name="Richardson P.M."/>
            <person name="Hristova K.R."/>
        </authorList>
    </citation>
    <scope>NUCLEOTIDE SEQUENCE [LARGE SCALE GENOMIC DNA]</scope>
    <source>
        <strain evidence="3">ATCC BAA-1232 / LMG 22953 / PM1</strain>
        <plasmid evidence="2 3">RPME01</plasmid>
    </source>
</reference>
<keyword evidence="1" id="KW-0040">ANK repeat</keyword>
<proteinExistence type="predicted"/>
<dbReference type="AlphaFoldDB" id="A2SPB1"/>
<sequence>MTATPLTGLKALDAAANSSSSSVQELWAALYSIASDLPRMHGVAVSLVPNAMDDEASHTAIAVCHELIESQVPCRRLEIELFAVCPLVMWRWPTNVESKVAELMRSYIRADYIPVEVTDSRWAHFSSTFADQRTALEVAIRQKNIPAAQVLLEAGARLTQRPRVGKSEPAHRDMVALARYLWDNESMVSQLTEAAMRGQVASVLVSPDVPSPSSIPSRRPRLML</sequence>
<evidence type="ECO:0000313" key="2">
    <source>
        <dbReference type="EMBL" id="ABM97400.1"/>
    </source>
</evidence>
<protein>
    <submittedName>
        <fullName evidence="2">Uncharacterized protein</fullName>
    </submittedName>
</protein>
<keyword evidence="2" id="KW-0614">Plasmid</keyword>